<comment type="caution">
    <text evidence="1">The sequence shown here is derived from an EMBL/GenBank/DDBJ whole genome shotgun (WGS) entry which is preliminary data.</text>
</comment>
<gene>
    <name evidence="1" type="ORF">Zmor_025200</name>
</gene>
<sequence>MGCSYPTHVLEEIHGGLIAPPPPPQINLCVDVNETSPLRRRDEAVLFLTAVTSGYKTPTGRLLQILKETYKELGATFYSRLLF</sequence>
<protein>
    <submittedName>
        <fullName evidence="1">Uncharacterized protein</fullName>
    </submittedName>
</protein>
<reference evidence="1" key="1">
    <citation type="journal article" date="2023" name="G3 (Bethesda)">
        <title>Whole genome assemblies of Zophobas morio and Tenebrio molitor.</title>
        <authorList>
            <person name="Kaur S."/>
            <person name="Stinson S.A."/>
            <person name="diCenzo G.C."/>
        </authorList>
    </citation>
    <scope>NUCLEOTIDE SEQUENCE</scope>
    <source>
        <strain evidence="1">QUZm001</strain>
    </source>
</reference>
<evidence type="ECO:0000313" key="1">
    <source>
        <dbReference type="EMBL" id="KAJ3642408.1"/>
    </source>
</evidence>
<proteinExistence type="predicted"/>
<dbReference type="Proteomes" id="UP001168821">
    <property type="component" value="Unassembled WGS sequence"/>
</dbReference>
<dbReference type="AlphaFoldDB" id="A0AA38HR35"/>
<keyword evidence="2" id="KW-1185">Reference proteome</keyword>
<organism evidence="1 2">
    <name type="scientific">Zophobas morio</name>
    <dbReference type="NCBI Taxonomy" id="2755281"/>
    <lineage>
        <taxon>Eukaryota</taxon>
        <taxon>Metazoa</taxon>
        <taxon>Ecdysozoa</taxon>
        <taxon>Arthropoda</taxon>
        <taxon>Hexapoda</taxon>
        <taxon>Insecta</taxon>
        <taxon>Pterygota</taxon>
        <taxon>Neoptera</taxon>
        <taxon>Endopterygota</taxon>
        <taxon>Coleoptera</taxon>
        <taxon>Polyphaga</taxon>
        <taxon>Cucujiformia</taxon>
        <taxon>Tenebrionidae</taxon>
        <taxon>Zophobas</taxon>
    </lineage>
</organism>
<name>A0AA38HR35_9CUCU</name>
<evidence type="ECO:0000313" key="2">
    <source>
        <dbReference type="Proteomes" id="UP001168821"/>
    </source>
</evidence>
<dbReference type="EMBL" id="JALNTZ010000008">
    <property type="protein sequence ID" value="KAJ3642408.1"/>
    <property type="molecule type" value="Genomic_DNA"/>
</dbReference>
<accession>A0AA38HR35</accession>